<dbReference type="InterPro" id="IPR019434">
    <property type="entry name" value="DUF2423"/>
</dbReference>
<dbReference type="PANTHER" id="PTHR28219:SF1">
    <property type="entry name" value="UPF0642 PROTEIN YBL028C"/>
    <property type="match status" value="1"/>
</dbReference>
<dbReference type="AlphaFoldDB" id="A0AAD9L660"/>
<feature type="compositionally biased region" description="Basic and acidic residues" evidence="1">
    <location>
        <begin position="78"/>
        <end position="89"/>
    </location>
</feature>
<feature type="domain" description="DUF2423" evidence="2">
    <location>
        <begin position="1"/>
        <end position="41"/>
    </location>
</feature>
<evidence type="ECO:0000313" key="4">
    <source>
        <dbReference type="Proteomes" id="UP001182556"/>
    </source>
</evidence>
<dbReference type="GO" id="GO:0030687">
    <property type="term" value="C:preribosome, large subunit precursor"/>
    <property type="evidence" value="ECO:0007669"/>
    <property type="project" value="TreeGrafter"/>
</dbReference>
<sequence length="119" mass="13486">MAKSIRAKAKMANRKKKREQGNYHAADAARVARLSAKLLGKQKEEGDDEEMVDEEAKQPEEDAEMVEPPKKISTSAPRDSRREQWRESKGMAARPKSTGQNRQGMAKGRRNAGKPKRRR</sequence>
<comment type="caution">
    <text evidence="3">The sequence shown here is derived from an EMBL/GenBank/DDBJ whole genome shotgun (WGS) entry which is preliminary data.</text>
</comment>
<evidence type="ECO:0000256" key="1">
    <source>
        <dbReference type="SAM" id="MobiDB-lite"/>
    </source>
</evidence>
<feature type="region of interest" description="Disordered" evidence="1">
    <location>
        <begin position="1"/>
        <end position="119"/>
    </location>
</feature>
<feature type="compositionally biased region" description="Basic residues" evidence="1">
    <location>
        <begin position="1"/>
        <end position="18"/>
    </location>
</feature>
<reference evidence="3" key="1">
    <citation type="submission" date="2023-02" db="EMBL/GenBank/DDBJ databases">
        <title>Identification and recombinant expression of a fungal hydrolase from Papiliotrema laurentii that hydrolyzes apple cutin and clears colloidal polyester polyurethane.</title>
        <authorList>
            <consortium name="DOE Joint Genome Institute"/>
            <person name="Roman V.A."/>
            <person name="Bojanowski C."/>
            <person name="Crable B.R."/>
            <person name="Wagner D.N."/>
            <person name="Hung C.S."/>
            <person name="Nadeau L.J."/>
            <person name="Schratz L."/>
            <person name="Haridas S."/>
            <person name="Pangilinan J."/>
            <person name="Lipzen A."/>
            <person name="Na H."/>
            <person name="Yan M."/>
            <person name="Ng V."/>
            <person name="Grigoriev I.V."/>
            <person name="Spatafora J.W."/>
            <person name="Barlow D."/>
            <person name="Biffinger J."/>
            <person name="Kelley-Loughnane N."/>
            <person name="Varaljay V.A."/>
            <person name="Crookes-Goodson W.J."/>
        </authorList>
    </citation>
    <scope>NUCLEOTIDE SEQUENCE</scope>
    <source>
        <strain evidence="3">5307AH</strain>
    </source>
</reference>
<accession>A0AAD9L660</accession>
<dbReference type="PANTHER" id="PTHR28219">
    <property type="entry name" value="UPF0642 PROTEIN YBL028C"/>
    <property type="match status" value="1"/>
</dbReference>
<evidence type="ECO:0000259" key="2">
    <source>
        <dbReference type="Pfam" id="PF10338"/>
    </source>
</evidence>
<dbReference type="Proteomes" id="UP001182556">
    <property type="component" value="Unassembled WGS sequence"/>
</dbReference>
<feature type="compositionally biased region" description="Low complexity" evidence="1">
    <location>
        <begin position="25"/>
        <end position="36"/>
    </location>
</feature>
<proteinExistence type="predicted"/>
<feature type="compositionally biased region" description="Basic residues" evidence="1">
    <location>
        <begin position="107"/>
        <end position="119"/>
    </location>
</feature>
<name>A0AAD9L660_PAPLA</name>
<dbReference type="EMBL" id="JAODAN010000004">
    <property type="protein sequence ID" value="KAK1925100.1"/>
    <property type="molecule type" value="Genomic_DNA"/>
</dbReference>
<keyword evidence="4" id="KW-1185">Reference proteome</keyword>
<dbReference type="Pfam" id="PF10338">
    <property type="entry name" value="YBL028C_N"/>
    <property type="match status" value="1"/>
</dbReference>
<gene>
    <name evidence="3" type="ORF">DB88DRAFT_487952</name>
</gene>
<evidence type="ECO:0000313" key="3">
    <source>
        <dbReference type="EMBL" id="KAK1925100.1"/>
    </source>
</evidence>
<organism evidence="3 4">
    <name type="scientific">Papiliotrema laurentii</name>
    <name type="common">Cryptococcus laurentii</name>
    <dbReference type="NCBI Taxonomy" id="5418"/>
    <lineage>
        <taxon>Eukaryota</taxon>
        <taxon>Fungi</taxon>
        <taxon>Dikarya</taxon>
        <taxon>Basidiomycota</taxon>
        <taxon>Agaricomycotina</taxon>
        <taxon>Tremellomycetes</taxon>
        <taxon>Tremellales</taxon>
        <taxon>Rhynchogastremaceae</taxon>
        <taxon>Papiliotrema</taxon>
    </lineage>
</organism>
<protein>
    <recommendedName>
        <fullName evidence="2">DUF2423 domain-containing protein</fullName>
    </recommendedName>
</protein>